<organism evidence="3">
    <name type="scientific">Anisakis simplex</name>
    <name type="common">Herring worm</name>
    <dbReference type="NCBI Taxonomy" id="6269"/>
    <lineage>
        <taxon>Eukaryota</taxon>
        <taxon>Metazoa</taxon>
        <taxon>Ecdysozoa</taxon>
        <taxon>Nematoda</taxon>
        <taxon>Chromadorea</taxon>
        <taxon>Rhabditida</taxon>
        <taxon>Spirurina</taxon>
        <taxon>Ascaridomorpha</taxon>
        <taxon>Ascaridoidea</taxon>
        <taxon>Anisakidae</taxon>
        <taxon>Anisakis</taxon>
        <taxon>Anisakis simplex complex</taxon>
    </lineage>
</organism>
<proteinExistence type="predicted"/>
<evidence type="ECO:0000313" key="2">
    <source>
        <dbReference type="Proteomes" id="UP000267096"/>
    </source>
</evidence>
<reference evidence="3" key="1">
    <citation type="submission" date="2017-02" db="UniProtKB">
        <authorList>
            <consortium name="WormBaseParasite"/>
        </authorList>
    </citation>
    <scope>IDENTIFICATION</scope>
</reference>
<evidence type="ECO:0000313" key="3">
    <source>
        <dbReference type="WBParaSite" id="ASIM_0002087001-mRNA-1"/>
    </source>
</evidence>
<protein>
    <submittedName>
        <fullName evidence="1 3">Uncharacterized protein</fullName>
    </submittedName>
</protein>
<keyword evidence="2" id="KW-1185">Reference proteome</keyword>
<gene>
    <name evidence="1" type="ORF">ASIM_LOCUS20247</name>
</gene>
<name>A0A0M3KIQ1_ANISI</name>
<accession>A0A0M3KIQ1</accession>
<dbReference type="EMBL" id="UYRR01039060">
    <property type="protein sequence ID" value="VDK75402.1"/>
    <property type="molecule type" value="Genomic_DNA"/>
</dbReference>
<evidence type="ECO:0000313" key="1">
    <source>
        <dbReference type="EMBL" id="VDK75402.1"/>
    </source>
</evidence>
<dbReference type="AlphaFoldDB" id="A0A0M3KIQ1"/>
<dbReference type="Proteomes" id="UP000267096">
    <property type="component" value="Unassembled WGS sequence"/>
</dbReference>
<sequence>MKTSLASLCGIIDCLKNDPNLEFSFDEKALDEEVKEFGTPLDKSTNHRLRELTTSDLQIQFHNNHRMAHPSSQKARSADLFKTSKALQRKPALKISLSGNDNARIVENYKQVEQEEYDKFISSLQNQLSVENPETTSATQLIVSDQEATPTITTVASSELPTVPVSPIIPALRMLPSVELINFFLSLWRKISLRIYDCIKQSIALRMIQTYNFLSTTK</sequence>
<reference evidence="1 2" key="2">
    <citation type="submission" date="2018-11" db="EMBL/GenBank/DDBJ databases">
        <authorList>
            <consortium name="Pathogen Informatics"/>
        </authorList>
    </citation>
    <scope>NUCLEOTIDE SEQUENCE [LARGE SCALE GENOMIC DNA]</scope>
</reference>
<dbReference type="WBParaSite" id="ASIM_0002087001-mRNA-1">
    <property type="protein sequence ID" value="ASIM_0002087001-mRNA-1"/>
    <property type="gene ID" value="ASIM_0002087001"/>
</dbReference>